<dbReference type="InterPro" id="IPR035595">
    <property type="entry name" value="UDP_glycos_trans_CS"/>
</dbReference>
<dbReference type="PANTHER" id="PTHR48047">
    <property type="entry name" value="GLYCOSYLTRANSFERASE"/>
    <property type="match status" value="1"/>
</dbReference>
<evidence type="ECO:0000256" key="3">
    <source>
        <dbReference type="ARBA" id="ARBA00022679"/>
    </source>
</evidence>
<keyword evidence="6" id="KW-1185">Reference proteome</keyword>
<name>A0ABM1FWB9_SOLPN</name>
<gene>
    <name evidence="7" type="primary">LOC107008173</name>
</gene>
<evidence type="ECO:0000256" key="1">
    <source>
        <dbReference type="ARBA" id="ARBA00009995"/>
    </source>
</evidence>
<accession>A0ABM1FWB9</accession>
<dbReference type="RefSeq" id="XP_015062585.1">
    <property type="nucleotide sequence ID" value="XM_015207099.2"/>
</dbReference>
<dbReference type="InterPro" id="IPR002213">
    <property type="entry name" value="UDP_glucos_trans"/>
</dbReference>
<dbReference type="PROSITE" id="PS00375">
    <property type="entry name" value="UDPGT"/>
    <property type="match status" value="1"/>
</dbReference>
<reference evidence="7" key="2">
    <citation type="submission" date="2025-08" db="UniProtKB">
        <authorList>
            <consortium name="RefSeq"/>
        </authorList>
    </citation>
    <scope>IDENTIFICATION</scope>
</reference>
<keyword evidence="2 4" id="KW-0328">Glycosyltransferase</keyword>
<dbReference type="EC" id="2.4.1.-" evidence="5"/>
<evidence type="ECO:0000313" key="7">
    <source>
        <dbReference type="RefSeq" id="XP_015062585.1"/>
    </source>
</evidence>
<keyword evidence="3 4" id="KW-0808">Transferase</keyword>
<proteinExistence type="inferred from homology"/>
<evidence type="ECO:0000313" key="6">
    <source>
        <dbReference type="Proteomes" id="UP000694930"/>
    </source>
</evidence>
<protein>
    <recommendedName>
        <fullName evidence="5">Glycosyltransferase</fullName>
        <ecNumber evidence="5">2.4.1.-</ecNumber>
    </recommendedName>
</protein>
<evidence type="ECO:0000256" key="4">
    <source>
        <dbReference type="RuleBase" id="RU003718"/>
    </source>
</evidence>
<dbReference type="Gene3D" id="3.40.50.2000">
    <property type="entry name" value="Glycogen Phosphorylase B"/>
    <property type="match status" value="2"/>
</dbReference>
<reference evidence="6" key="1">
    <citation type="journal article" date="2014" name="Nat. Genet.">
        <title>The genome of the stress-tolerant wild tomato species Solanum pennellii.</title>
        <authorList>
            <person name="Bolger A."/>
            <person name="Scossa F."/>
            <person name="Bolger M.E."/>
            <person name="Lanz C."/>
            <person name="Maumus F."/>
            <person name="Tohge T."/>
            <person name="Quesneville H."/>
            <person name="Alseekh S."/>
            <person name="Sorensen I."/>
            <person name="Lichtenstein G."/>
            <person name="Fich E.A."/>
            <person name="Conte M."/>
            <person name="Keller H."/>
            <person name="Schneeberger K."/>
            <person name="Schwacke R."/>
            <person name="Ofner I."/>
            <person name="Vrebalov J."/>
            <person name="Xu Y."/>
            <person name="Osorio S."/>
            <person name="Aflitos S.A."/>
            <person name="Schijlen E."/>
            <person name="Jimenez-Gomez J.M."/>
            <person name="Ryngajllo M."/>
            <person name="Kimura S."/>
            <person name="Kumar R."/>
            <person name="Koenig D."/>
            <person name="Headland L.R."/>
            <person name="Maloof J.N."/>
            <person name="Sinha N."/>
            <person name="van Ham R.C."/>
            <person name="Lankhorst R.K."/>
            <person name="Mao L."/>
            <person name="Vogel A."/>
            <person name="Arsova B."/>
            <person name="Panstruga R."/>
            <person name="Fei Z."/>
            <person name="Rose J.K."/>
            <person name="Zamir D."/>
            <person name="Carrari F."/>
            <person name="Giovannoni J.J."/>
            <person name="Weigel D."/>
            <person name="Usadel B."/>
            <person name="Fernie A.R."/>
        </authorList>
    </citation>
    <scope>NUCLEOTIDE SEQUENCE [LARGE SCALE GENOMIC DNA]</scope>
    <source>
        <strain evidence="6">cv. LA0716</strain>
    </source>
</reference>
<organism evidence="6 7">
    <name type="scientific">Solanum pennellii</name>
    <name type="common">Tomato</name>
    <name type="synonym">Lycopersicon pennellii</name>
    <dbReference type="NCBI Taxonomy" id="28526"/>
    <lineage>
        <taxon>Eukaryota</taxon>
        <taxon>Viridiplantae</taxon>
        <taxon>Streptophyta</taxon>
        <taxon>Embryophyta</taxon>
        <taxon>Tracheophyta</taxon>
        <taxon>Spermatophyta</taxon>
        <taxon>Magnoliopsida</taxon>
        <taxon>eudicotyledons</taxon>
        <taxon>Gunneridae</taxon>
        <taxon>Pentapetalae</taxon>
        <taxon>asterids</taxon>
        <taxon>lamiids</taxon>
        <taxon>Solanales</taxon>
        <taxon>Solanaceae</taxon>
        <taxon>Solanoideae</taxon>
        <taxon>Solaneae</taxon>
        <taxon>Solanum</taxon>
        <taxon>Solanum subgen. Lycopersicon</taxon>
    </lineage>
</organism>
<sequence length="498" mass="56815">MFYLVYYQILCTFIAQIVILNHAHQVFVKMVVMADDQLHIFFFPLMAHGHIIPTLDMAKLFVSHGAKATIITTPLNLPIFVQSSEKIKHLGLEIYVKAIRFPAVEAGLPEGCERMDQLTSDDLVPKFFKATTMLQQQLELLLHECQPNALVADMFFPWATESAAKFDIPRLVFHGMGFFALCALENLRHYKPQKNVCSDTEPFVVPNLPHKVKLTRMKLAPYDREETEMTKFIEQVKESELTSFGVIVNSFYELEPDYADYYRKVLGKRAWHVGPFLLCNRKNEEKIHKSDDEHHECLQWLDTKKQNSVIYVCFGSMSNFTNSQIEEIALGLEASEQEFIWVIRKGEIPDGFEERTKEKGLIIRGWAPQTLILDHEAIGAFLTHCGWNSTLEGVSAGVPMVTWPMFAEQFLNEQLITKVLKIGVAVGAEEWSIVVDNVKSEAITKAVKCVMVGEESMEMRRRAKEVTKMANKAVEEGGSSYSDLNALFQELRTINLHK</sequence>
<dbReference type="CDD" id="cd03784">
    <property type="entry name" value="GT1_Gtf-like"/>
    <property type="match status" value="1"/>
</dbReference>
<dbReference type="GeneID" id="107008173"/>
<comment type="similarity">
    <text evidence="1 4">Belongs to the UDP-glycosyltransferase family.</text>
</comment>
<evidence type="ECO:0000256" key="2">
    <source>
        <dbReference type="ARBA" id="ARBA00022676"/>
    </source>
</evidence>
<evidence type="ECO:0000256" key="5">
    <source>
        <dbReference type="RuleBase" id="RU362057"/>
    </source>
</evidence>
<dbReference type="SUPFAM" id="SSF53756">
    <property type="entry name" value="UDP-Glycosyltransferase/glycogen phosphorylase"/>
    <property type="match status" value="1"/>
</dbReference>
<dbReference type="PANTHER" id="PTHR48047:SF45">
    <property type="entry name" value="SCOPOLETIN GLUCOSYLTRANSFERASE-LIKE"/>
    <property type="match status" value="1"/>
</dbReference>
<dbReference type="Proteomes" id="UP000694930">
    <property type="component" value="Chromosome 1"/>
</dbReference>
<dbReference type="Pfam" id="PF00201">
    <property type="entry name" value="UDPGT"/>
    <property type="match status" value="1"/>
</dbReference>